<feature type="domain" description="Phytochrome chromophore attachment site" evidence="6">
    <location>
        <begin position="48"/>
        <end position="194"/>
    </location>
</feature>
<evidence type="ECO:0000313" key="10">
    <source>
        <dbReference type="Proteomes" id="UP001482513"/>
    </source>
</evidence>
<dbReference type="PROSITE" id="PS50113">
    <property type="entry name" value="PAC"/>
    <property type="match status" value="2"/>
</dbReference>
<keyword evidence="4" id="KW-0808">Transferase</keyword>
<keyword evidence="5" id="KW-0418">Kinase</keyword>
<dbReference type="InterPro" id="IPR016132">
    <property type="entry name" value="Phyto_chromo_attachment"/>
</dbReference>
<dbReference type="EMBL" id="JAMPKX010000001">
    <property type="protein sequence ID" value="MEP0945705.1"/>
    <property type="molecule type" value="Genomic_DNA"/>
</dbReference>
<comment type="catalytic activity">
    <reaction evidence="1">
        <text>ATP + protein L-histidine = ADP + protein N-phospho-L-histidine.</text>
        <dbReference type="EC" id="2.7.13.3"/>
    </reaction>
</comment>
<dbReference type="PROSITE" id="PS50046">
    <property type="entry name" value="PHYTOCHROME_2"/>
    <property type="match status" value="1"/>
</dbReference>
<evidence type="ECO:0000259" key="8">
    <source>
        <dbReference type="PROSITE" id="PS50113"/>
    </source>
</evidence>
<dbReference type="InterPro" id="IPR000014">
    <property type="entry name" value="PAS"/>
</dbReference>
<dbReference type="InterPro" id="IPR052162">
    <property type="entry name" value="Sensor_kinase/Photoreceptor"/>
</dbReference>
<dbReference type="SMART" id="SM00065">
    <property type="entry name" value="GAF"/>
    <property type="match status" value="1"/>
</dbReference>
<dbReference type="NCBIfam" id="TIGR00229">
    <property type="entry name" value="sensory_box"/>
    <property type="match status" value="2"/>
</dbReference>
<dbReference type="Gene3D" id="3.30.450.40">
    <property type="match status" value="1"/>
</dbReference>
<feature type="domain" description="PAS" evidence="7">
    <location>
        <begin position="345"/>
        <end position="399"/>
    </location>
</feature>
<accession>A0ABV0JYV1</accession>
<dbReference type="InterPro" id="IPR035965">
    <property type="entry name" value="PAS-like_dom_sf"/>
</dbReference>
<organism evidence="9 10">
    <name type="scientific">Leptolyngbya subtilissima DQ-A4</name>
    <dbReference type="NCBI Taxonomy" id="2933933"/>
    <lineage>
        <taxon>Bacteria</taxon>
        <taxon>Bacillati</taxon>
        <taxon>Cyanobacteriota</taxon>
        <taxon>Cyanophyceae</taxon>
        <taxon>Leptolyngbyales</taxon>
        <taxon>Leptolyngbyaceae</taxon>
        <taxon>Leptolyngbya group</taxon>
        <taxon>Leptolyngbya</taxon>
    </lineage>
</organism>
<keyword evidence="10" id="KW-1185">Reference proteome</keyword>
<evidence type="ECO:0000256" key="1">
    <source>
        <dbReference type="ARBA" id="ARBA00000085"/>
    </source>
</evidence>
<dbReference type="CDD" id="cd00130">
    <property type="entry name" value="PAS"/>
    <property type="match status" value="2"/>
</dbReference>
<dbReference type="SMART" id="SM00388">
    <property type="entry name" value="HisKA"/>
    <property type="match status" value="1"/>
</dbReference>
<gene>
    <name evidence="9" type="ORF">NC992_02365</name>
</gene>
<dbReference type="Pfam" id="PF00989">
    <property type="entry name" value="PAS"/>
    <property type="match status" value="1"/>
</dbReference>
<feature type="domain" description="PAS" evidence="7">
    <location>
        <begin position="214"/>
        <end position="293"/>
    </location>
</feature>
<dbReference type="Gene3D" id="1.10.287.130">
    <property type="match status" value="1"/>
</dbReference>
<dbReference type="SUPFAM" id="SSF55781">
    <property type="entry name" value="GAF domain-like"/>
    <property type="match status" value="1"/>
</dbReference>
<dbReference type="PANTHER" id="PTHR43304">
    <property type="entry name" value="PHYTOCHROME-LIKE PROTEIN CPH1"/>
    <property type="match status" value="1"/>
</dbReference>
<dbReference type="InterPro" id="IPR013656">
    <property type="entry name" value="PAS_4"/>
</dbReference>
<dbReference type="InterPro" id="IPR013767">
    <property type="entry name" value="PAS_fold"/>
</dbReference>
<evidence type="ECO:0000256" key="2">
    <source>
        <dbReference type="ARBA" id="ARBA00012438"/>
    </source>
</evidence>
<dbReference type="InterPro" id="IPR029016">
    <property type="entry name" value="GAF-like_dom_sf"/>
</dbReference>
<dbReference type="InterPro" id="IPR001610">
    <property type="entry name" value="PAC"/>
</dbReference>
<evidence type="ECO:0000256" key="5">
    <source>
        <dbReference type="ARBA" id="ARBA00022777"/>
    </source>
</evidence>
<dbReference type="InterPro" id="IPR003018">
    <property type="entry name" value="GAF"/>
</dbReference>
<dbReference type="SMART" id="SM00091">
    <property type="entry name" value="PAS"/>
    <property type="match status" value="2"/>
</dbReference>
<dbReference type="Proteomes" id="UP001482513">
    <property type="component" value="Unassembled WGS sequence"/>
</dbReference>
<dbReference type="Pfam" id="PF00512">
    <property type="entry name" value="HisKA"/>
    <property type="match status" value="1"/>
</dbReference>
<dbReference type="SUPFAM" id="SSF47384">
    <property type="entry name" value="Homodimeric domain of signal transducing histidine kinase"/>
    <property type="match status" value="1"/>
</dbReference>
<sequence>MGDPARRQIGILFNDISDRKQAALALQRQIQQEYLLNDINEDIRQSLDLEAVLARAVERSRVVLESDRVVVFRLVGSEEGQVITESVGSEFAPILGSTIHDPCFSDRYIEVYRQGRVGSIDDLEQADIEPCHANLLRQFQVRANLVVPILRSEAGPDGDHQNTDLWGLLIAHQCAAPRQWQPAEKALLKRIASQTSVAIQQSELYGQVLQELQERERMQQVLQESETRFRTLSAPIGIGQIDNQGRCVYTNARWQAIAGLSAEASLGKGWLQVVHPEDQPHLALVWEEYLAGRRPRLPESRLLTLQGDLRWVEGAIAPIHTATGDISSYVSTVEDITQRKEAERQLRQLAALLDIASDAIFVRDLDHRLLYWNHGAERLYGWSTDEALDRPVHDLLDGDLPQLNSIMQTLYIEGEWRGELHEVTKTGQSVIVSARWTLVPDEAGQPRFILSVETDITEKKALEAQFYQAQRLESLGRLSSGIAHDLNNVFTPILTMTQMLRYSQKGLSGNAQEQLRLLEDSAKRGISMVQQILSITRSSSGVHTEVDLSPLLQDLSRMLEQSLPRQITLRQVGFEPGAALPQAQTPPTCTRC</sequence>
<proteinExistence type="predicted"/>
<comment type="caution">
    <text evidence="9">The sequence shown here is derived from an EMBL/GenBank/DDBJ whole genome shotgun (WGS) entry which is preliminary data.</text>
</comment>
<dbReference type="Pfam" id="PF01590">
    <property type="entry name" value="GAF"/>
    <property type="match status" value="1"/>
</dbReference>
<evidence type="ECO:0000259" key="6">
    <source>
        <dbReference type="PROSITE" id="PS50046"/>
    </source>
</evidence>
<dbReference type="SMART" id="SM00086">
    <property type="entry name" value="PAC"/>
    <property type="match status" value="2"/>
</dbReference>
<dbReference type="EC" id="2.7.13.3" evidence="2"/>
<dbReference type="InterPro" id="IPR003661">
    <property type="entry name" value="HisK_dim/P_dom"/>
</dbReference>
<dbReference type="SUPFAM" id="SSF55785">
    <property type="entry name" value="PYP-like sensor domain (PAS domain)"/>
    <property type="match status" value="2"/>
</dbReference>
<feature type="domain" description="PAC" evidence="8">
    <location>
        <begin position="296"/>
        <end position="348"/>
    </location>
</feature>
<dbReference type="Pfam" id="PF08448">
    <property type="entry name" value="PAS_4"/>
    <property type="match status" value="1"/>
</dbReference>
<feature type="domain" description="PAC" evidence="8">
    <location>
        <begin position="416"/>
        <end position="468"/>
    </location>
</feature>
<evidence type="ECO:0000256" key="3">
    <source>
        <dbReference type="ARBA" id="ARBA00022553"/>
    </source>
</evidence>
<dbReference type="InterPro" id="IPR000700">
    <property type="entry name" value="PAS-assoc_C"/>
</dbReference>
<dbReference type="InterPro" id="IPR036097">
    <property type="entry name" value="HisK_dim/P_sf"/>
</dbReference>
<protein>
    <recommendedName>
        <fullName evidence="2">histidine kinase</fullName>
        <ecNumber evidence="2">2.7.13.3</ecNumber>
    </recommendedName>
</protein>
<dbReference type="PANTHER" id="PTHR43304:SF1">
    <property type="entry name" value="PAC DOMAIN-CONTAINING PROTEIN"/>
    <property type="match status" value="1"/>
</dbReference>
<evidence type="ECO:0000256" key="4">
    <source>
        <dbReference type="ARBA" id="ARBA00022679"/>
    </source>
</evidence>
<reference evidence="9 10" key="1">
    <citation type="submission" date="2022-04" db="EMBL/GenBank/DDBJ databases">
        <title>Positive selection, recombination, and allopatry shape intraspecific diversity of widespread and dominant cyanobacteria.</title>
        <authorList>
            <person name="Wei J."/>
            <person name="Shu W."/>
            <person name="Hu C."/>
        </authorList>
    </citation>
    <scope>NUCLEOTIDE SEQUENCE [LARGE SCALE GENOMIC DNA]</scope>
    <source>
        <strain evidence="9 10">DQ-A4</strain>
    </source>
</reference>
<evidence type="ECO:0000313" key="9">
    <source>
        <dbReference type="EMBL" id="MEP0945705.1"/>
    </source>
</evidence>
<name>A0ABV0JYV1_9CYAN</name>
<dbReference type="PROSITE" id="PS50112">
    <property type="entry name" value="PAS"/>
    <property type="match status" value="2"/>
</dbReference>
<dbReference type="Gene3D" id="3.30.450.20">
    <property type="entry name" value="PAS domain"/>
    <property type="match status" value="2"/>
</dbReference>
<dbReference type="CDD" id="cd00082">
    <property type="entry name" value="HisKA"/>
    <property type="match status" value="1"/>
</dbReference>
<dbReference type="RefSeq" id="WP_190698874.1">
    <property type="nucleotide sequence ID" value="NZ_JAMPKX010000001.1"/>
</dbReference>
<evidence type="ECO:0000259" key="7">
    <source>
        <dbReference type="PROSITE" id="PS50112"/>
    </source>
</evidence>
<keyword evidence="3" id="KW-0597">Phosphoprotein</keyword>